<keyword evidence="1" id="KW-0812">Transmembrane</keyword>
<feature type="transmembrane region" description="Helical" evidence="1">
    <location>
        <begin position="168"/>
        <end position="186"/>
    </location>
</feature>
<accession>A0A1H6FW07</accession>
<dbReference type="OrthoDB" id="206563at2157"/>
<proteinExistence type="predicted"/>
<evidence type="ECO:0000256" key="1">
    <source>
        <dbReference type="SAM" id="Phobius"/>
    </source>
</evidence>
<protein>
    <submittedName>
        <fullName evidence="2">Uncharacterized protein</fullName>
    </submittedName>
</protein>
<evidence type="ECO:0000313" key="3">
    <source>
        <dbReference type="Proteomes" id="UP000199112"/>
    </source>
</evidence>
<feature type="transmembrane region" description="Helical" evidence="1">
    <location>
        <begin position="111"/>
        <end position="131"/>
    </location>
</feature>
<feature type="transmembrane region" description="Helical" evidence="1">
    <location>
        <begin position="143"/>
        <end position="162"/>
    </location>
</feature>
<feature type="transmembrane region" description="Helical" evidence="1">
    <location>
        <begin position="85"/>
        <end position="105"/>
    </location>
</feature>
<dbReference type="RefSeq" id="WP_090506761.1">
    <property type="nucleotide sequence ID" value="NZ_FNWL01000002.1"/>
</dbReference>
<gene>
    <name evidence="2" type="ORF">SAMN04487967_1854</name>
</gene>
<reference evidence="3" key="1">
    <citation type="submission" date="2016-10" db="EMBL/GenBank/DDBJ databases">
        <authorList>
            <person name="Varghese N."/>
            <person name="Submissions S."/>
        </authorList>
    </citation>
    <scope>NUCLEOTIDE SEQUENCE [LARGE SCALE GENOMIC DNA]</scope>
    <source>
        <strain evidence="3">CGMCC 1.8981</strain>
    </source>
</reference>
<evidence type="ECO:0000313" key="2">
    <source>
        <dbReference type="EMBL" id="SEH14967.1"/>
    </source>
</evidence>
<dbReference type="EMBL" id="FNWL01000002">
    <property type="protein sequence ID" value="SEH14967.1"/>
    <property type="molecule type" value="Genomic_DNA"/>
</dbReference>
<sequence>MRPAEKQFTAHLADGESVQDLTSGSVLETPLRGEAAVGVTDRRILCVSNAGEYIAVPFEYICSIHSNRRTRTRYRSDGERSHRTPLWGGLAVLSAASIGLALAFALDVSQILATVALAAGTIAIAAGVQHVRGRSRVNRSYESILVGAGILALAVLAGVAIFVTSVFIPLYALVTVGGLALAAYAARYSDQLEPPRLERRHETFLTINTVDGETVRIVVDANADLARTLATSVYRPERGPTVGQSIPTPSD</sequence>
<organism evidence="2 3">
    <name type="scientific">Natronorubrum sediminis</name>
    <dbReference type="NCBI Taxonomy" id="640943"/>
    <lineage>
        <taxon>Archaea</taxon>
        <taxon>Methanobacteriati</taxon>
        <taxon>Methanobacteriota</taxon>
        <taxon>Stenosarchaea group</taxon>
        <taxon>Halobacteria</taxon>
        <taxon>Halobacteriales</taxon>
        <taxon>Natrialbaceae</taxon>
        <taxon>Natronorubrum</taxon>
    </lineage>
</organism>
<dbReference type="AlphaFoldDB" id="A0A1H6FW07"/>
<dbReference type="Proteomes" id="UP000199112">
    <property type="component" value="Unassembled WGS sequence"/>
</dbReference>
<name>A0A1H6FW07_9EURY</name>
<keyword evidence="1" id="KW-1133">Transmembrane helix</keyword>
<keyword evidence="1" id="KW-0472">Membrane</keyword>
<keyword evidence="3" id="KW-1185">Reference proteome</keyword>